<evidence type="ECO:0000256" key="1">
    <source>
        <dbReference type="SAM" id="MobiDB-lite"/>
    </source>
</evidence>
<accession>A0A9Q0Y161</accession>
<comment type="caution">
    <text evidence="2">The sequence shown here is derived from an EMBL/GenBank/DDBJ whole genome shotgun (WGS) entry which is preliminary data.</text>
</comment>
<feature type="region of interest" description="Disordered" evidence="1">
    <location>
        <begin position="43"/>
        <end position="191"/>
    </location>
</feature>
<name>A0A9Q0Y161_9SAUR</name>
<evidence type="ECO:0000313" key="2">
    <source>
        <dbReference type="EMBL" id="KAJ7338591.1"/>
    </source>
</evidence>
<feature type="compositionally biased region" description="Basic and acidic residues" evidence="1">
    <location>
        <begin position="48"/>
        <end position="60"/>
    </location>
</feature>
<feature type="compositionally biased region" description="Basic and acidic residues" evidence="1">
    <location>
        <begin position="157"/>
        <end position="168"/>
    </location>
</feature>
<sequence>MNRVEFFHRYSTYCIIIFLVSASKLHQSSPDSRFVLSKGDSITASSEKLIKTEPKTETGARARSSSSTATSPKPPLQPIKPSLTGRPTVPQKPRSASRTEDVPESPSGPGSPKIALLPPVLKRVPSDKEKDVQSSPQPALRSLSHEGSKRSPGHQVYESHEQKQRSLSKDGQQGSKSSDSGEEADKDFIFV</sequence>
<reference evidence="2" key="1">
    <citation type="journal article" date="2023" name="DNA Res.">
        <title>Chromosome-level genome assembly of Phrynocephalus forsythii using third-generation DNA sequencing and Hi-C analysis.</title>
        <authorList>
            <person name="Qi Y."/>
            <person name="Zhao W."/>
            <person name="Zhao Y."/>
            <person name="Niu C."/>
            <person name="Cao S."/>
            <person name="Zhang Y."/>
        </authorList>
    </citation>
    <scope>NUCLEOTIDE SEQUENCE</scope>
    <source>
        <tissue evidence="2">Muscle</tissue>
    </source>
</reference>
<proteinExistence type="predicted"/>
<feature type="compositionally biased region" description="Low complexity" evidence="1">
    <location>
        <begin position="169"/>
        <end position="178"/>
    </location>
</feature>
<keyword evidence="3" id="KW-1185">Reference proteome</keyword>
<organism evidence="2 3">
    <name type="scientific">Phrynocephalus forsythii</name>
    <dbReference type="NCBI Taxonomy" id="171643"/>
    <lineage>
        <taxon>Eukaryota</taxon>
        <taxon>Metazoa</taxon>
        <taxon>Chordata</taxon>
        <taxon>Craniata</taxon>
        <taxon>Vertebrata</taxon>
        <taxon>Euteleostomi</taxon>
        <taxon>Lepidosauria</taxon>
        <taxon>Squamata</taxon>
        <taxon>Bifurcata</taxon>
        <taxon>Unidentata</taxon>
        <taxon>Episquamata</taxon>
        <taxon>Toxicofera</taxon>
        <taxon>Iguania</taxon>
        <taxon>Acrodonta</taxon>
        <taxon>Agamidae</taxon>
        <taxon>Agaminae</taxon>
        <taxon>Phrynocephalus</taxon>
    </lineage>
</organism>
<evidence type="ECO:0000313" key="3">
    <source>
        <dbReference type="Proteomes" id="UP001142489"/>
    </source>
</evidence>
<dbReference type="AlphaFoldDB" id="A0A9Q0Y161"/>
<dbReference type="OrthoDB" id="18598at2759"/>
<dbReference type="EMBL" id="JAPFRF010000003">
    <property type="protein sequence ID" value="KAJ7338591.1"/>
    <property type="molecule type" value="Genomic_DNA"/>
</dbReference>
<feature type="compositionally biased region" description="Low complexity" evidence="1">
    <location>
        <begin position="61"/>
        <end position="71"/>
    </location>
</feature>
<protein>
    <submittedName>
        <fullName evidence="2">Uncharacterized protein</fullName>
    </submittedName>
</protein>
<dbReference type="Proteomes" id="UP001142489">
    <property type="component" value="Unassembled WGS sequence"/>
</dbReference>
<gene>
    <name evidence="2" type="ORF">JRQ81_012493</name>
</gene>